<organism evidence="1 2">
    <name type="scientific">Arcicella rosea</name>
    <dbReference type="NCBI Taxonomy" id="502909"/>
    <lineage>
        <taxon>Bacteria</taxon>
        <taxon>Pseudomonadati</taxon>
        <taxon>Bacteroidota</taxon>
        <taxon>Cytophagia</taxon>
        <taxon>Cytophagales</taxon>
        <taxon>Flectobacillaceae</taxon>
        <taxon>Arcicella</taxon>
    </lineage>
</organism>
<proteinExistence type="predicted"/>
<dbReference type="GO" id="GO:0003677">
    <property type="term" value="F:DNA binding"/>
    <property type="evidence" value="ECO:0007669"/>
    <property type="project" value="UniProtKB-KW"/>
</dbReference>
<keyword evidence="2" id="KW-1185">Reference proteome</keyword>
<dbReference type="EMBL" id="JACHKT010000001">
    <property type="protein sequence ID" value="MBB6001383.1"/>
    <property type="molecule type" value="Genomic_DNA"/>
</dbReference>
<evidence type="ECO:0000313" key="1">
    <source>
        <dbReference type="EMBL" id="MBB6001383.1"/>
    </source>
</evidence>
<keyword evidence="1" id="KW-0238">DNA-binding</keyword>
<name>A0A841EK29_9BACT</name>
<dbReference type="AlphaFoldDB" id="A0A841EK29"/>
<sequence length="107" mass="12341">MRKFEILVIGRNVDIHETVLRLINKNEAWQATGALTDEESCRLCKEKRYDMVLLGSGIEEASENKLREYFQSINPNLPIVQHYGGGSGLLYCEIMQVIEKLKEINER</sequence>
<reference evidence="1 2" key="1">
    <citation type="submission" date="2020-08" db="EMBL/GenBank/DDBJ databases">
        <title>Functional genomics of gut bacteria from endangered species of beetles.</title>
        <authorList>
            <person name="Carlos-Shanley C."/>
        </authorList>
    </citation>
    <scope>NUCLEOTIDE SEQUENCE [LARGE SCALE GENOMIC DNA]</scope>
    <source>
        <strain evidence="1 2">S00070</strain>
    </source>
</reference>
<accession>A0A841EK29</accession>
<comment type="caution">
    <text evidence="1">The sequence shown here is derived from an EMBL/GenBank/DDBJ whole genome shotgun (WGS) entry which is preliminary data.</text>
</comment>
<evidence type="ECO:0000313" key="2">
    <source>
        <dbReference type="Proteomes" id="UP000524404"/>
    </source>
</evidence>
<dbReference type="RefSeq" id="WP_184128258.1">
    <property type="nucleotide sequence ID" value="NZ_JACHKT010000001.1"/>
</dbReference>
<protein>
    <submittedName>
        <fullName evidence="1">DNA-binding NtrC family response regulator</fullName>
    </submittedName>
</protein>
<gene>
    <name evidence="1" type="ORF">HNP25_000022</name>
</gene>
<dbReference type="Proteomes" id="UP000524404">
    <property type="component" value="Unassembled WGS sequence"/>
</dbReference>